<reference evidence="1 2" key="1">
    <citation type="journal article" date="2012" name="J. Bacteriol.">
        <title>Genome sequence of Thalassospira xiamenensis type strain M-5.</title>
        <authorList>
            <person name="Lai Q."/>
            <person name="Shao Z."/>
        </authorList>
    </citation>
    <scope>NUCLEOTIDE SEQUENCE [LARGE SCALE GENOMIC DNA]</scope>
    <source>
        <strain evidence="1 2">M-5</strain>
    </source>
</reference>
<name>A0AB72UIY6_9PROT</name>
<dbReference type="Proteomes" id="UP000007127">
    <property type="component" value="Plasmid"/>
</dbReference>
<protein>
    <recommendedName>
        <fullName evidence="3">VRR-NUC domain-containing protein</fullName>
    </recommendedName>
</protein>
<evidence type="ECO:0000313" key="1">
    <source>
        <dbReference type="EMBL" id="AJD54451.1"/>
    </source>
</evidence>
<dbReference type="KEGG" id="txi:TH3_21893"/>
<proteinExistence type="predicted"/>
<sequence>MIGANRTGTLIRLLTERTGTGKLRLGPEERECVAFANRLRQLSITGELRAVWTHIPNELAGASDKKQSNLAKIRYAIGKAMGMVAGAADYVFLAESGSFCIEMKSSTGKQTANQSDFQAWCEMIGVPYAVARSAAEAEECLQRWQLLRQ</sequence>
<evidence type="ECO:0000313" key="2">
    <source>
        <dbReference type="Proteomes" id="UP000007127"/>
    </source>
</evidence>
<gene>
    <name evidence="1" type="ORF">TH3_21893</name>
</gene>
<dbReference type="GO" id="GO:0003676">
    <property type="term" value="F:nucleic acid binding"/>
    <property type="evidence" value="ECO:0007669"/>
    <property type="project" value="InterPro"/>
</dbReference>
<dbReference type="AlphaFoldDB" id="A0AB72UIY6"/>
<dbReference type="InterPro" id="IPR011856">
    <property type="entry name" value="tRNA_endonuc-like_dom_sf"/>
</dbReference>
<geneLocation type="plasmid" evidence="2"/>
<dbReference type="Gene3D" id="3.40.1350.10">
    <property type="match status" value="1"/>
</dbReference>
<organism evidence="1 2">
    <name type="scientific">Thalassospira xiamenensis M-5 = DSM 17429</name>
    <dbReference type="NCBI Taxonomy" id="1123366"/>
    <lineage>
        <taxon>Bacteria</taxon>
        <taxon>Pseudomonadati</taxon>
        <taxon>Pseudomonadota</taxon>
        <taxon>Alphaproteobacteria</taxon>
        <taxon>Rhodospirillales</taxon>
        <taxon>Thalassospiraceae</taxon>
        <taxon>Thalassospira</taxon>
    </lineage>
</organism>
<keyword evidence="1" id="KW-0614">Plasmid</keyword>
<evidence type="ECO:0008006" key="3">
    <source>
        <dbReference type="Google" id="ProtNLM"/>
    </source>
</evidence>
<dbReference type="RefSeq" id="WP_007091051.1">
    <property type="nucleotide sequence ID" value="NZ_CP004389.1"/>
</dbReference>
<dbReference type="GeneID" id="31930015"/>
<accession>A0AB72UIY6</accession>
<dbReference type="EMBL" id="CP004389">
    <property type="protein sequence ID" value="AJD54451.1"/>
    <property type="molecule type" value="Genomic_DNA"/>
</dbReference>